<evidence type="ECO:0000313" key="2">
    <source>
        <dbReference type="Proteomes" id="UP000242474"/>
    </source>
</evidence>
<keyword evidence="2" id="KW-1185">Reference proteome</keyword>
<proteinExistence type="predicted"/>
<dbReference type="Proteomes" id="UP000242474">
    <property type="component" value="Unassembled WGS sequence"/>
</dbReference>
<reference evidence="1 2" key="1">
    <citation type="journal article" date="2015" name="Genome Biol. Evol.">
        <title>Phylogenomic analyses indicate that early fungi evolved digesting cell walls of algal ancestors of land plants.</title>
        <authorList>
            <person name="Chang Y."/>
            <person name="Wang S."/>
            <person name="Sekimoto S."/>
            <person name="Aerts A.L."/>
            <person name="Choi C."/>
            <person name="Clum A."/>
            <person name="LaButti K.M."/>
            <person name="Lindquist E.A."/>
            <person name="Yee Ngan C."/>
            <person name="Ohm R.A."/>
            <person name="Salamov A.A."/>
            <person name="Grigoriev I.V."/>
            <person name="Spatafora J.W."/>
            <person name="Berbee M.L."/>
        </authorList>
    </citation>
    <scope>NUCLEOTIDE SEQUENCE [LARGE SCALE GENOMIC DNA]</scope>
    <source>
        <strain evidence="1 2">NRRL 1564</strain>
    </source>
</reference>
<sequence>MADPYTTYNCFASDSTSNEPKLVWFIYRILLDDGREWSMTKESPITAEELREEFLNDSANNSYVDHCIKQLKGKVDLFMCHWLSSYEYSAFDEKKFEDLPNEELGENRANAKENDICYFYCRAFPKVEDPGKSENPPRSAD</sequence>
<organism evidence="1 2">
    <name type="scientific">Coemansia reversa (strain ATCC 12441 / NRRL 1564)</name>
    <dbReference type="NCBI Taxonomy" id="763665"/>
    <lineage>
        <taxon>Eukaryota</taxon>
        <taxon>Fungi</taxon>
        <taxon>Fungi incertae sedis</taxon>
        <taxon>Zoopagomycota</taxon>
        <taxon>Kickxellomycotina</taxon>
        <taxon>Kickxellomycetes</taxon>
        <taxon>Kickxellales</taxon>
        <taxon>Kickxellaceae</taxon>
        <taxon>Coemansia</taxon>
    </lineage>
</organism>
<accession>A0A2G5B8Y3</accession>
<evidence type="ECO:0000313" key="1">
    <source>
        <dbReference type="EMBL" id="PIA15450.1"/>
    </source>
</evidence>
<name>A0A2G5B8Y3_COERN</name>
<dbReference type="AlphaFoldDB" id="A0A2G5B8Y3"/>
<dbReference type="EMBL" id="KZ303507">
    <property type="protein sequence ID" value="PIA15450.1"/>
    <property type="molecule type" value="Genomic_DNA"/>
</dbReference>
<protein>
    <submittedName>
        <fullName evidence="1">Uncharacterized protein</fullName>
    </submittedName>
</protein>
<gene>
    <name evidence="1" type="ORF">COEREDRAFT_87863</name>
</gene>